<protein>
    <submittedName>
        <fullName evidence="12">FMN-linked oxidoreductase</fullName>
    </submittedName>
</protein>
<keyword evidence="3" id="KW-0288">FMN</keyword>
<dbReference type="InterPro" id="IPR035587">
    <property type="entry name" value="DUS-like_FMN-bd"/>
</dbReference>
<evidence type="ECO:0000313" key="12">
    <source>
        <dbReference type="EMBL" id="PWW73327.1"/>
    </source>
</evidence>
<dbReference type="InterPro" id="IPR013785">
    <property type="entry name" value="Aldolase_TIM"/>
</dbReference>
<feature type="compositionally biased region" description="Basic and acidic residues" evidence="10">
    <location>
        <begin position="374"/>
        <end position="384"/>
    </location>
</feature>
<comment type="caution">
    <text evidence="12">The sequence shown here is derived from an EMBL/GenBank/DDBJ whole genome shotgun (WGS) entry which is preliminary data.</text>
</comment>
<keyword evidence="6" id="KW-0560">Oxidoreductase</keyword>
<organism evidence="12 13">
    <name type="scientific">Tuber magnatum</name>
    <name type="common">white Piedmont truffle</name>
    <dbReference type="NCBI Taxonomy" id="42249"/>
    <lineage>
        <taxon>Eukaryota</taxon>
        <taxon>Fungi</taxon>
        <taxon>Dikarya</taxon>
        <taxon>Ascomycota</taxon>
        <taxon>Pezizomycotina</taxon>
        <taxon>Pezizomycetes</taxon>
        <taxon>Pezizales</taxon>
        <taxon>Tuberaceae</taxon>
        <taxon>Tuber</taxon>
    </lineage>
</organism>
<evidence type="ECO:0000256" key="1">
    <source>
        <dbReference type="ARBA" id="ARBA00001917"/>
    </source>
</evidence>
<feature type="domain" description="DUS-like FMN-binding" evidence="11">
    <location>
        <begin position="7"/>
        <end position="284"/>
    </location>
</feature>
<dbReference type="AlphaFoldDB" id="A0A317SHW2"/>
<dbReference type="PANTHER" id="PTHR45936">
    <property type="entry name" value="TRNA-DIHYDROURIDINE(20) SYNTHASE [NAD(P)+]-LIKE"/>
    <property type="match status" value="1"/>
</dbReference>
<dbReference type="GO" id="GO:0006397">
    <property type="term" value="P:mRNA processing"/>
    <property type="evidence" value="ECO:0007669"/>
    <property type="project" value="UniProtKB-KW"/>
</dbReference>
<dbReference type="STRING" id="42249.A0A317SHW2"/>
<keyword evidence="2" id="KW-0285">Flavoprotein</keyword>
<evidence type="ECO:0000256" key="10">
    <source>
        <dbReference type="SAM" id="MobiDB-lite"/>
    </source>
</evidence>
<comment type="catalytic activity">
    <reaction evidence="8">
        <text>a 5,6-dihydrouridine in mRNA + NAD(+) = a uridine in mRNA + NADH + H(+)</text>
        <dbReference type="Rhea" id="RHEA:69851"/>
        <dbReference type="Rhea" id="RHEA-COMP:14658"/>
        <dbReference type="Rhea" id="RHEA-COMP:17789"/>
        <dbReference type="ChEBI" id="CHEBI:15378"/>
        <dbReference type="ChEBI" id="CHEBI:57540"/>
        <dbReference type="ChEBI" id="CHEBI:57945"/>
        <dbReference type="ChEBI" id="CHEBI:65315"/>
        <dbReference type="ChEBI" id="CHEBI:74443"/>
    </reaction>
    <physiologicalReaction direction="right-to-left" evidence="8">
        <dbReference type="Rhea" id="RHEA:69853"/>
    </physiologicalReaction>
</comment>
<reference evidence="12 13" key="1">
    <citation type="submission" date="2018-03" db="EMBL/GenBank/DDBJ databases">
        <title>Genomes of Pezizomycetes fungi and the evolution of truffles.</title>
        <authorList>
            <person name="Murat C."/>
            <person name="Payen T."/>
            <person name="Noel B."/>
            <person name="Kuo A."/>
            <person name="Martin F.M."/>
        </authorList>
    </citation>
    <scope>NUCLEOTIDE SEQUENCE [LARGE SCALE GENOMIC DNA]</scope>
    <source>
        <strain evidence="12">091103-1</strain>
    </source>
</reference>
<dbReference type="OrthoDB" id="10262250at2759"/>
<evidence type="ECO:0000256" key="5">
    <source>
        <dbReference type="ARBA" id="ARBA00022694"/>
    </source>
</evidence>
<evidence type="ECO:0000256" key="3">
    <source>
        <dbReference type="ARBA" id="ARBA00022643"/>
    </source>
</evidence>
<dbReference type="Pfam" id="PF01207">
    <property type="entry name" value="Dus"/>
    <property type="match status" value="1"/>
</dbReference>
<dbReference type="SUPFAM" id="SSF51395">
    <property type="entry name" value="FMN-linked oxidoreductases"/>
    <property type="match status" value="1"/>
</dbReference>
<feature type="region of interest" description="Disordered" evidence="10">
    <location>
        <begin position="348"/>
        <end position="395"/>
    </location>
</feature>
<evidence type="ECO:0000256" key="9">
    <source>
        <dbReference type="ARBA" id="ARBA00049447"/>
    </source>
</evidence>
<comment type="function">
    <text evidence="7">Catalyzes the synthesis of dihydrouridine, a modified base found in the D-loop of most tRNAs. Specifically modifies U47 in cytoplasmic tRNAs. Catalyzes the synthesis of dihydrouridine in some mRNAs, thereby affecting their translation.</text>
</comment>
<dbReference type="GO" id="GO:0050660">
    <property type="term" value="F:flavin adenine dinucleotide binding"/>
    <property type="evidence" value="ECO:0007669"/>
    <property type="project" value="InterPro"/>
</dbReference>
<name>A0A317SHW2_9PEZI</name>
<dbReference type="GO" id="GO:0017150">
    <property type="term" value="F:tRNA dihydrouridine synthase activity"/>
    <property type="evidence" value="ECO:0007669"/>
    <property type="project" value="InterPro"/>
</dbReference>
<evidence type="ECO:0000256" key="7">
    <source>
        <dbReference type="ARBA" id="ARBA00045934"/>
    </source>
</evidence>
<comment type="catalytic activity">
    <reaction evidence="9">
        <text>a 5,6-dihydrouridine in mRNA + NADP(+) = a uridine in mRNA + NADPH + H(+)</text>
        <dbReference type="Rhea" id="RHEA:69855"/>
        <dbReference type="Rhea" id="RHEA-COMP:14658"/>
        <dbReference type="Rhea" id="RHEA-COMP:17789"/>
        <dbReference type="ChEBI" id="CHEBI:15378"/>
        <dbReference type="ChEBI" id="CHEBI:57783"/>
        <dbReference type="ChEBI" id="CHEBI:58349"/>
        <dbReference type="ChEBI" id="CHEBI:65315"/>
        <dbReference type="ChEBI" id="CHEBI:74443"/>
    </reaction>
    <physiologicalReaction direction="right-to-left" evidence="9">
        <dbReference type="Rhea" id="RHEA:69857"/>
    </physiologicalReaction>
</comment>
<dbReference type="CDD" id="cd02801">
    <property type="entry name" value="DUS_like_FMN"/>
    <property type="match status" value="1"/>
</dbReference>
<keyword evidence="13" id="KW-1185">Reference proteome</keyword>
<dbReference type="EMBL" id="PYWC01000082">
    <property type="protein sequence ID" value="PWW73327.1"/>
    <property type="molecule type" value="Genomic_DNA"/>
</dbReference>
<dbReference type="GO" id="GO:0005737">
    <property type="term" value="C:cytoplasm"/>
    <property type="evidence" value="ECO:0007669"/>
    <property type="project" value="TreeGrafter"/>
</dbReference>
<dbReference type="PANTHER" id="PTHR45936:SF1">
    <property type="entry name" value="TRNA-DIHYDROURIDINE(20) SYNTHASE [NAD(P)+]-LIKE"/>
    <property type="match status" value="1"/>
</dbReference>
<gene>
    <name evidence="12" type="ORF">C7212DRAFT_218038</name>
</gene>
<keyword evidence="5" id="KW-0819">tRNA processing</keyword>
<evidence type="ECO:0000259" key="11">
    <source>
        <dbReference type="Pfam" id="PF01207"/>
    </source>
</evidence>
<dbReference type="Proteomes" id="UP000246991">
    <property type="component" value="Unassembled WGS sequence"/>
</dbReference>
<comment type="cofactor">
    <cofactor evidence="1">
        <name>FMN</name>
        <dbReference type="ChEBI" id="CHEBI:58210"/>
    </cofactor>
</comment>
<evidence type="ECO:0000256" key="8">
    <source>
        <dbReference type="ARBA" id="ARBA00048342"/>
    </source>
</evidence>
<evidence type="ECO:0000256" key="2">
    <source>
        <dbReference type="ARBA" id="ARBA00022630"/>
    </source>
</evidence>
<evidence type="ECO:0000256" key="6">
    <source>
        <dbReference type="ARBA" id="ARBA00023002"/>
    </source>
</evidence>
<evidence type="ECO:0000313" key="13">
    <source>
        <dbReference type="Proteomes" id="UP000246991"/>
    </source>
</evidence>
<proteinExistence type="predicted"/>
<accession>A0A317SHW2</accession>
<keyword evidence="4" id="KW-0507">mRNA processing</keyword>
<sequence length="395" mass="42797">MAGKCVLAPMVRTGELPTRLLALKYGADLVWGPETVDKGIIGARRVVNSKINSIDFVKPQTGGQHDEKVVFRTYPTMEAGKLIFQLGTASPELAVEAAKIVAGDVAGIDVNSGCPKHFSIHSGMGAALLKDPDRLVDILTSLVTEVGVPYSVPISVKIRLLEAHSDTIGLVQRLCTTGISRVTVHCRTIPMRPRDPAIRDVLSEIAKVCHEARIECFANGDVNSRAHAEELIEEYGVDGCMIARAAETNPSVFLPGEKLPWLDVAKEYVRAAVEVDNHFPNIKFCLSHIIPGKTDLYPLISRSKTARQICEILEIPYEPPAPRVEEKLDKAVEKVVRVEMVGSKAVQKAKSSSTVKAAGGGGPVKHGGKKRKERGVETRSKTIPEQEPQQAAIVT</sequence>
<dbReference type="PROSITE" id="PS01136">
    <property type="entry name" value="UPF0034"/>
    <property type="match status" value="1"/>
</dbReference>
<dbReference type="InterPro" id="IPR018517">
    <property type="entry name" value="tRNA_hU_synthase_CS"/>
</dbReference>
<evidence type="ECO:0000256" key="4">
    <source>
        <dbReference type="ARBA" id="ARBA00022664"/>
    </source>
</evidence>
<dbReference type="InterPro" id="IPR052582">
    <property type="entry name" value="tRNA-DUS-like"/>
</dbReference>
<dbReference type="Gene3D" id="3.20.20.70">
    <property type="entry name" value="Aldolase class I"/>
    <property type="match status" value="1"/>
</dbReference>